<accession>A0A1S3XI52</accession>
<sequence>MDEITSDLHASIVTTIDQSMEPFALIEPSSPSITPAATVTPLPVSQSLTNSKTLETTAPLSPSSDVPTSQILSGEQGQNPEVTKSSAIVATNSMVVEAPVEEEKNVVTVDAVADTTKASHAEPDPSPEDPGQGSHSQDSGVPAFDVVPLEIQAPEMRSSDEEDLDNVALDAFISSGGLQVKVAYDSALQRSKKSSKKKRRKLVKDGVPVSAEAIHVVEVEEETPDEPGSLVIQSSKKTKPTSIEKGSTSRSKMKEVVSEFSMSDEDVLVKSKGKGKVSGEKSEKRKSEFFEEPGSVKKMRSEVSLGSKHLRHQKVL</sequence>
<evidence type="ECO:0000256" key="1">
    <source>
        <dbReference type="SAM" id="MobiDB-lite"/>
    </source>
</evidence>
<feature type="compositionally biased region" description="Polar residues" evidence="1">
    <location>
        <begin position="231"/>
        <end position="250"/>
    </location>
</feature>
<protein>
    <submittedName>
        <fullName evidence="2">Uncharacterized protein</fullName>
    </submittedName>
</protein>
<feature type="region of interest" description="Disordered" evidence="1">
    <location>
        <begin position="270"/>
        <end position="316"/>
    </location>
</feature>
<feature type="compositionally biased region" description="Basic and acidic residues" evidence="1">
    <location>
        <begin position="277"/>
        <end position="289"/>
    </location>
</feature>
<proteinExistence type="predicted"/>
<dbReference type="OrthoDB" id="1243207at2759"/>
<dbReference type="KEGG" id="nta:107765452"/>
<dbReference type="PaxDb" id="4097-A0A1S3XI52"/>
<name>A0A1S3XI52_TOBAC</name>
<feature type="region of interest" description="Disordered" evidence="1">
    <location>
        <begin position="117"/>
        <end position="163"/>
    </location>
</feature>
<feature type="region of interest" description="Disordered" evidence="1">
    <location>
        <begin position="220"/>
        <end position="253"/>
    </location>
</feature>
<reference evidence="2" key="1">
    <citation type="submission" date="2025-08" db="UniProtKB">
        <authorList>
            <consortium name="RefSeq"/>
        </authorList>
    </citation>
    <scope>IDENTIFICATION</scope>
</reference>
<evidence type="ECO:0000313" key="2">
    <source>
        <dbReference type="RefSeq" id="XP_016439588.1"/>
    </source>
</evidence>
<organism evidence="2">
    <name type="scientific">Nicotiana tabacum</name>
    <name type="common">Common tobacco</name>
    <dbReference type="NCBI Taxonomy" id="4097"/>
    <lineage>
        <taxon>Eukaryota</taxon>
        <taxon>Viridiplantae</taxon>
        <taxon>Streptophyta</taxon>
        <taxon>Embryophyta</taxon>
        <taxon>Tracheophyta</taxon>
        <taxon>Spermatophyta</taxon>
        <taxon>Magnoliopsida</taxon>
        <taxon>eudicotyledons</taxon>
        <taxon>Gunneridae</taxon>
        <taxon>Pentapetalae</taxon>
        <taxon>asterids</taxon>
        <taxon>lamiids</taxon>
        <taxon>Solanales</taxon>
        <taxon>Solanaceae</taxon>
        <taxon>Nicotianoideae</taxon>
        <taxon>Nicotianeae</taxon>
        <taxon>Nicotiana</taxon>
    </lineage>
</organism>
<gene>
    <name evidence="2" type="primary">LOC107765452</name>
</gene>
<dbReference type="AlphaFoldDB" id="A0A1S3XI52"/>
<feature type="region of interest" description="Disordered" evidence="1">
    <location>
        <begin position="48"/>
        <end position="84"/>
    </location>
</feature>
<dbReference type="RefSeq" id="XP_016439588.1">
    <property type="nucleotide sequence ID" value="XM_016584102.1"/>
</dbReference>